<keyword evidence="2" id="KW-1185">Reference proteome</keyword>
<dbReference type="Gene3D" id="3.40.50.1010">
    <property type="entry name" value="5'-nuclease"/>
    <property type="match status" value="1"/>
</dbReference>
<accession>D4GEA8</accession>
<dbReference type="Proteomes" id="UP000001702">
    <property type="component" value="Chromosome"/>
</dbReference>
<dbReference type="AlphaFoldDB" id="D4GEA8"/>
<name>D4GEA8_PANAM</name>
<gene>
    <name evidence="1" type="ordered locus">PANA_1848</name>
</gene>
<dbReference type="EMBL" id="CP001875">
    <property type="protein sequence ID" value="ADD77015.1"/>
    <property type="molecule type" value="Genomic_DNA"/>
</dbReference>
<proteinExistence type="predicted"/>
<evidence type="ECO:0000313" key="2">
    <source>
        <dbReference type="Proteomes" id="UP000001702"/>
    </source>
</evidence>
<dbReference type="KEGG" id="pam:PANA_1848"/>
<dbReference type="RefSeq" id="WP_013025725.1">
    <property type="nucleotide sequence ID" value="NC_013956.2"/>
</dbReference>
<protein>
    <submittedName>
        <fullName evidence="1">Uncharacterized protein</fullName>
    </submittedName>
</protein>
<dbReference type="eggNOG" id="COG1487">
    <property type="taxonomic scope" value="Bacteria"/>
</dbReference>
<sequence length="99" mass="11001">MRYLPDNPILSGLRKAGTPRIAPNVLAWANAIDLDSTFISALTRLETETGILRLEGLNGEQAQRLRHGYQTQGLEADRQRRLPIDGPFAGRCAMMQLPD</sequence>
<dbReference type="HOGENOM" id="CLU_118482_8_0_6"/>
<reference evidence="1 2" key="1">
    <citation type="journal article" date="2010" name="J. Bacteriol.">
        <title>Genome sequence of Pantoea ananatis LMG20103, the causative agent of Eucalyptus blight and dieback.</title>
        <authorList>
            <person name="De Maayer P."/>
            <person name="Chan W.Y."/>
            <person name="Venter S.N."/>
            <person name="Toth I.K."/>
            <person name="Birch P.R."/>
            <person name="Joubert F."/>
            <person name="Coutinho T.A."/>
        </authorList>
    </citation>
    <scope>NUCLEOTIDE SEQUENCE [LARGE SCALE GENOMIC DNA]</scope>
    <source>
        <strain evidence="1 2">LMG 20103</strain>
    </source>
</reference>
<organism evidence="1 2">
    <name type="scientific">Pantoea ananatis (strain LMG 20103)</name>
    <dbReference type="NCBI Taxonomy" id="706191"/>
    <lineage>
        <taxon>Bacteria</taxon>
        <taxon>Pseudomonadati</taxon>
        <taxon>Pseudomonadota</taxon>
        <taxon>Gammaproteobacteria</taxon>
        <taxon>Enterobacterales</taxon>
        <taxon>Erwiniaceae</taxon>
        <taxon>Pantoea</taxon>
    </lineage>
</organism>
<evidence type="ECO:0000313" key="1">
    <source>
        <dbReference type="EMBL" id="ADD77015.1"/>
    </source>
</evidence>